<evidence type="ECO:0000313" key="3">
    <source>
        <dbReference type="Proteomes" id="UP000667802"/>
    </source>
</evidence>
<dbReference type="RefSeq" id="WP_208353412.1">
    <property type="nucleotide sequence ID" value="NZ_JAALHA020000041.1"/>
</dbReference>
<evidence type="ECO:0000313" key="2">
    <source>
        <dbReference type="EMBL" id="MDR9900873.1"/>
    </source>
</evidence>
<keyword evidence="1" id="KW-0472">Membrane</keyword>
<feature type="transmembrane region" description="Helical" evidence="1">
    <location>
        <begin position="48"/>
        <end position="69"/>
    </location>
</feature>
<reference evidence="3" key="1">
    <citation type="journal article" date="2021" name="Science">
        <title>Hunting the eagle killer: A cyanobacterial neurotoxin causes vacuolar myelinopathy.</title>
        <authorList>
            <person name="Breinlinger S."/>
            <person name="Phillips T.J."/>
            <person name="Haram B.N."/>
            <person name="Mares J."/>
            <person name="Martinez Yerena J.A."/>
            <person name="Hrouzek P."/>
            <person name="Sobotka R."/>
            <person name="Henderson W.M."/>
            <person name="Schmieder P."/>
            <person name="Williams S.M."/>
            <person name="Lauderdale J.D."/>
            <person name="Wilde H.D."/>
            <person name="Gerrin W."/>
            <person name="Kust A."/>
            <person name="Washington J.W."/>
            <person name="Wagner C."/>
            <person name="Geier B."/>
            <person name="Liebeke M."/>
            <person name="Enke H."/>
            <person name="Niedermeyer T.H.J."/>
            <person name="Wilde S.B."/>
        </authorList>
    </citation>
    <scope>NUCLEOTIDE SEQUENCE [LARGE SCALE GENOMIC DNA]</scope>
    <source>
        <strain evidence="3">Thurmond2011</strain>
    </source>
</reference>
<organism evidence="2 3">
    <name type="scientific">Aetokthonos hydrillicola Thurmond2011</name>
    <dbReference type="NCBI Taxonomy" id="2712845"/>
    <lineage>
        <taxon>Bacteria</taxon>
        <taxon>Bacillati</taxon>
        <taxon>Cyanobacteriota</taxon>
        <taxon>Cyanophyceae</taxon>
        <taxon>Nostocales</taxon>
        <taxon>Hapalosiphonaceae</taxon>
        <taxon>Aetokthonos</taxon>
    </lineage>
</organism>
<accession>A0AAP5MEC2</accession>
<gene>
    <name evidence="2" type="ORF">G7B40_041040</name>
</gene>
<keyword evidence="1" id="KW-0812">Transmembrane</keyword>
<dbReference type="EMBL" id="JAALHA020000041">
    <property type="protein sequence ID" value="MDR9900873.1"/>
    <property type="molecule type" value="Genomic_DNA"/>
</dbReference>
<name>A0AAP5MEC2_9CYAN</name>
<evidence type="ECO:0000256" key="1">
    <source>
        <dbReference type="SAM" id="Phobius"/>
    </source>
</evidence>
<dbReference type="Proteomes" id="UP000667802">
    <property type="component" value="Unassembled WGS sequence"/>
</dbReference>
<keyword evidence="3" id="KW-1185">Reference proteome</keyword>
<proteinExistence type="predicted"/>
<sequence length="79" mass="8850">MQERLGFQPSARNRAIALPQSINTNPLPKPSLLYRNISFTAIASQDRFILSTLLVAIALAITQIIIYSFEYILSSVCHE</sequence>
<protein>
    <submittedName>
        <fullName evidence="2">Uncharacterized protein</fullName>
    </submittedName>
</protein>
<keyword evidence="1" id="KW-1133">Transmembrane helix</keyword>
<dbReference type="AlphaFoldDB" id="A0AAP5MEC2"/>
<comment type="caution">
    <text evidence="2">The sequence shown here is derived from an EMBL/GenBank/DDBJ whole genome shotgun (WGS) entry which is preliminary data.</text>
</comment>